<sequence>MFSNKGRNTNETRRLDSCSYGELLHVILQYRQLQKEYVVSGEERAFVFPLVCLSMNAKTGGGGHASGATPSRCATGGGGSRRRSKAASAAPRSRNRTPPVPTRGASGRGDGGGRRWGSRTSGSRLLRLRGRLSR</sequence>
<dbReference type="AlphaFoldDB" id="A0A8D6ZTS5"/>
<dbReference type="EMBL" id="HG996474">
    <property type="protein sequence ID" value="CAG1835215.1"/>
    <property type="molecule type" value="Genomic_DNA"/>
</dbReference>
<reference evidence="2" key="1">
    <citation type="submission" date="2021-03" db="EMBL/GenBank/DDBJ databases">
        <authorList>
            <consortium name="Genoscope - CEA"/>
            <person name="William W."/>
        </authorList>
    </citation>
    <scope>NUCLEOTIDE SEQUENCE</scope>
    <source>
        <strain evidence="2">Doubled-haploid Pahang</strain>
    </source>
</reference>
<proteinExistence type="predicted"/>
<evidence type="ECO:0000313" key="2">
    <source>
        <dbReference type="EMBL" id="CAG1835215.1"/>
    </source>
</evidence>
<accession>A0A8D6ZTS5</accession>
<name>A0A8D6ZTS5_MUSAM</name>
<evidence type="ECO:0000256" key="1">
    <source>
        <dbReference type="SAM" id="MobiDB-lite"/>
    </source>
</evidence>
<feature type="region of interest" description="Disordered" evidence="1">
    <location>
        <begin position="59"/>
        <end position="134"/>
    </location>
</feature>
<gene>
    <name evidence="2" type="ORF">GSMUA_233200.1</name>
</gene>
<protein>
    <submittedName>
        <fullName evidence="2">(wild Malaysian banana) hypothetical protein</fullName>
    </submittedName>
</protein>
<organism evidence="2">
    <name type="scientific">Musa acuminata subsp. malaccensis</name>
    <name type="common">Wild banana</name>
    <name type="synonym">Musa malaccensis</name>
    <dbReference type="NCBI Taxonomy" id="214687"/>
    <lineage>
        <taxon>Eukaryota</taxon>
        <taxon>Viridiplantae</taxon>
        <taxon>Streptophyta</taxon>
        <taxon>Embryophyta</taxon>
        <taxon>Tracheophyta</taxon>
        <taxon>Spermatophyta</taxon>
        <taxon>Magnoliopsida</taxon>
        <taxon>Liliopsida</taxon>
        <taxon>Zingiberales</taxon>
        <taxon>Musaceae</taxon>
        <taxon>Musa</taxon>
    </lineage>
</organism>